<organism evidence="1 2">
    <name type="scientific">Dyella flava</name>
    <dbReference type="NCBI Taxonomy" id="1920170"/>
    <lineage>
        <taxon>Bacteria</taxon>
        <taxon>Pseudomonadati</taxon>
        <taxon>Pseudomonadota</taxon>
        <taxon>Gammaproteobacteria</taxon>
        <taxon>Lysobacterales</taxon>
        <taxon>Rhodanobacteraceae</taxon>
        <taxon>Dyella</taxon>
    </lineage>
</organism>
<gene>
    <name evidence="1" type="ORF">ISP19_04875</name>
</gene>
<dbReference type="Proteomes" id="UP001430149">
    <property type="component" value="Unassembled WGS sequence"/>
</dbReference>
<name>A0ABS2K0R8_9GAMM</name>
<accession>A0ABS2K0R8</accession>
<keyword evidence="2" id="KW-1185">Reference proteome</keyword>
<sequence>MGKWVSGPTGVLIGVLLHVIAGPLHASDAKPSCARVENAAVLDSQRAKFNQSLKRLGLTHEFSSCKMLVELHQDVGDESFGGICTLNGTPMRDILVCDDTMIGKFTIKAWGFAETFEEVAAFTQTNCPGGG</sequence>
<reference evidence="1" key="1">
    <citation type="submission" date="2020-10" db="EMBL/GenBank/DDBJ databases">
        <title>Phylogeny of dyella-like bacteria.</title>
        <authorList>
            <person name="Fu J."/>
        </authorList>
    </citation>
    <scope>NUCLEOTIDE SEQUENCE</scope>
    <source>
        <strain evidence="1">DHOC52</strain>
    </source>
</reference>
<evidence type="ECO:0000313" key="2">
    <source>
        <dbReference type="Proteomes" id="UP001430149"/>
    </source>
</evidence>
<dbReference type="EMBL" id="JADIKE010000029">
    <property type="protein sequence ID" value="MBM7124704.1"/>
    <property type="molecule type" value="Genomic_DNA"/>
</dbReference>
<protein>
    <submittedName>
        <fullName evidence="1">Uncharacterized protein</fullName>
    </submittedName>
</protein>
<dbReference type="RefSeq" id="WP_204680236.1">
    <property type="nucleotide sequence ID" value="NZ_BSNR01000011.1"/>
</dbReference>
<comment type="caution">
    <text evidence="1">The sequence shown here is derived from an EMBL/GenBank/DDBJ whole genome shotgun (WGS) entry which is preliminary data.</text>
</comment>
<evidence type="ECO:0000313" key="1">
    <source>
        <dbReference type="EMBL" id="MBM7124704.1"/>
    </source>
</evidence>
<proteinExistence type="predicted"/>